<dbReference type="Proteomes" id="UP000294850">
    <property type="component" value="Unassembled WGS sequence"/>
</dbReference>
<dbReference type="AlphaFoldDB" id="A0A4R5DWM4"/>
<evidence type="ECO:0000313" key="2">
    <source>
        <dbReference type="EMBL" id="TDE15433.1"/>
    </source>
</evidence>
<dbReference type="RefSeq" id="WP_131958696.1">
    <property type="nucleotide sequence ID" value="NZ_SMFL01000004.1"/>
</dbReference>
<gene>
    <name evidence="2" type="ORF">E0F88_13045</name>
</gene>
<proteinExistence type="predicted"/>
<comment type="caution">
    <text evidence="2">The sequence shown here is derived from an EMBL/GenBank/DDBJ whole genome shotgun (WGS) entry which is preliminary data.</text>
</comment>
<keyword evidence="3" id="KW-1185">Reference proteome</keyword>
<feature type="chain" id="PRO_5020819397" description="Beta-lactamase-inhibitor-like PepSY-like domain-containing protein" evidence="1">
    <location>
        <begin position="22"/>
        <end position="107"/>
    </location>
</feature>
<name>A0A4R5DWM4_9BACT</name>
<dbReference type="OrthoDB" id="894202at2"/>
<sequence>MKKLITSALAITLISFVSVEAITPEGGSNVVAEHNVSVNLQEKVSVKPENLPEGVKKTVKGEAFAGWKIISAFLVTAEDKSQYYELNVKNGSESARVKLDKNGNNVE</sequence>
<evidence type="ECO:0000313" key="3">
    <source>
        <dbReference type="Proteomes" id="UP000294850"/>
    </source>
</evidence>
<evidence type="ECO:0000256" key="1">
    <source>
        <dbReference type="SAM" id="SignalP"/>
    </source>
</evidence>
<organism evidence="2 3">
    <name type="scientific">Dyadobacter psychrotolerans</name>
    <dbReference type="NCBI Taxonomy" id="2541721"/>
    <lineage>
        <taxon>Bacteria</taxon>
        <taxon>Pseudomonadati</taxon>
        <taxon>Bacteroidota</taxon>
        <taxon>Cytophagia</taxon>
        <taxon>Cytophagales</taxon>
        <taxon>Spirosomataceae</taxon>
        <taxon>Dyadobacter</taxon>
    </lineage>
</organism>
<keyword evidence="1" id="KW-0732">Signal</keyword>
<dbReference type="EMBL" id="SMFL01000004">
    <property type="protein sequence ID" value="TDE15433.1"/>
    <property type="molecule type" value="Genomic_DNA"/>
</dbReference>
<evidence type="ECO:0008006" key="4">
    <source>
        <dbReference type="Google" id="ProtNLM"/>
    </source>
</evidence>
<accession>A0A4R5DWM4</accession>
<feature type="signal peptide" evidence="1">
    <location>
        <begin position="1"/>
        <end position="21"/>
    </location>
</feature>
<dbReference type="Gene3D" id="3.10.450.360">
    <property type="match status" value="1"/>
</dbReference>
<reference evidence="2 3" key="1">
    <citation type="submission" date="2019-03" db="EMBL/GenBank/DDBJ databases">
        <title>Dyadobacter AR-3-6 sp. nov., isolated from arctic soil.</title>
        <authorList>
            <person name="Chaudhary D.K."/>
        </authorList>
    </citation>
    <scope>NUCLEOTIDE SEQUENCE [LARGE SCALE GENOMIC DNA]</scope>
    <source>
        <strain evidence="2 3">AR-3-6</strain>
    </source>
</reference>
<protein>
    <recommendedName>
        <fullName evidence="4">Beta-lactamase-inhibitor-like PepSY-like domain-containing protein</fullName>
    </recommendedName>
</protein>